<name>M7BWN4_CHEMY</name>
<keyword evidence="2" id="KW-1133">Transmembrane helix</keyword>
<reference evidence="5" key="1">
    <citation type="journal article" date="2013" name="Nat. Genet.">
        <title>The draft genomes of soft-shell turtle and green sea turtle yield insights into the development and evolution of the turtle-specific body plan.</title>
        <authorList>
            <person name="Wang Z."/>
            <person name="Pascual-Anaya J."/>
            <person name="Zadissa A."/>
            <person name="Li W."/>
            <person name="Niimura Y."/>
            <person name="Huang Z."/>
            <person name="Li C."/>
            <person name="White S."/>
            <person name="Xiong Z."/>
            <person name="Fang D."/>
            <person name="Wang B."/>
            <person name="Ming Y."/>
            <person name="Chen Y."/>
            <person name="Zheng Y."/>
            <person name="Kuraku S."/>
            <person name="Pignatelli M."/>
            <person name="Herrero J."/>
            <person name="Beal K."/>
            <person name="Nozawa M."/>
            <person name="Li Q."/>
            <person name="Wang J."/>
            <person name="Zhang H."/>
            <person name="Yu L."/>
            <person name="Shigenobu S."/>
            <person name="Wang J."/>
            <person name="Liu J."/>
            <person name="Flicek P."/>
            <person name="Searle S."/>
            <person name="Wang J."/>
            <person name="Kuratani S."/>
            <person name="Yin Y."/>
            <person name="Aken B."/>
            <person name="Zhang G."/>
            <person name="Irie N."/>
        </authorList>
    </citation>
    <scope>NUCLEOTIDE SEQUENCE [LARGE SCALE GENOMIC DNA]</scope>
</reference>
<feature type="transmembrane region" description="Helical" evidence="2">
    <location>
        <begin position="156"/>
        <end position="178"/>
    </location>
</feature>
<keyword evidence="2" id="KW-0472">Membrane</keyword>
<accession>M7BWN4</accession>
<keyword evidence="5" id="KW-1185">Reference proteome</keyword>
<dbReference type="InterPro" id="IPR036179">
    <property type="entry name" value="Ig-like_dom_sf"/>
</dbReference>
<dbReference type="InterPro" id="IPR007110">
    <property type="entry name" value="Ig-like_dom"/>
</dbReference>
<dbReference type="SMART" id="SM00409">
    <property type="entry name" value="IG"/>
    <property type="match status" value="1"/>
</dbReference>
<keyword evidence="2" id="KW-0812">Transmembrane</keyword>
<dbReference type="AlphaFoldDB" id="M7BWN4"/>
<dbReference type="InterPro" id="IPR013783">
    <property type="entry name" value="Ig-like_fold"/>
</dbReference>
<evidence type="ECO:0000256" key="1">
    <source>
        <dbReference type="ARBA" id="ARBA00023319"/>
    </source>
</evidence>
<dbReference type="PROSITE" id="PS50835">
    <property type="entry name" value="IG_LIKE"/>
    <property type="match status" value="1"/>
</dbReference>
<dbReference type="PANTHER" id="PTHR14334:SF2">
    <property type="entry name" value="B-CELL ANTIGEN RECEPTOR COMPLEX-ASSOCIATED PROTEIN BETA CHAIN"/>
    <property type="match status" value="1"/>
</dbReference>
<protein>
    <submittedName>
        <fullName evidence="4">Ig kappa chain V region GOM</fullName>
    </submittedName>
</protein>
<dbReference type="InterPro" id="IPR003599">
    <property type="entry name" value="Ig_sub"/>
</dbReference>
<gene>
    <name evidence="4" type="ORF">UY3_10316</name>
</gene>
<dbReference type="Pfam" id="PF07686">
    <property type="entry name" value="V-set"/>
    <property type="match status" value="1"/>
</dbReference>
<dbReference type="Gene3D" id="2.60.40.10">
    <property type="entry name" value="Immunoglobulins"/>
    <property type="match status" value="1"/>
</dbReference>
<feature type="domain" description="Ig-like" evidence="3">
    <location>
        <begin position="58"/>
        <end position="136"/>
    </location>
</feature>
<dbReference type="GO" id="GO:0019815">
    <property type="term" value="C:B cell receptor complex"/>
    <property type="evidence" value="ECO:0007669"/>
    <property type="project" value="TreeGrafter"/>
</dbReference>
<dbReference type="GO" id="GO:0050853">
    <property type="term" value="P:B cell receptor signaling pathway"/>
    <property type="evidence" value="ECO:0007669"/>
    <property type="project" value="TreeGrafter"/>
</dbReference>
<evidence type="ECO:0000259" key="3">
    <source>
        <dbReference type="PROSITE" id="PS50835"/>
    </source>
</evidence>
<dbReference type="EMBL" id="KB540019">
    <property type="protein sequence ID" value="EMP32527.1"/>
    <property type="molecule type" value="Genomic_DNA"/>
</dbReference>
<evidence type="ECO:0000313" key="5">
    <source>
        <dbReference type="Proteomes" id="UP000031443"/>
    </source>
</evidence>
<dbReference type="PANTHER" id="PTHR14334">
    <property type="entry name" value="B-CELL ANTIGEN RECEPTOR COMPLEX-ASSOCIATED PROTEIN"/>
    <property type="match status" value="1"/>
</dbReference>
<proteinExistence type="predicted"/>
<dbReference type="InterPro" id="IPR013106">
    <property type="entry name" value="Ig_V-set"/>
</dbReference>
<dbReference type="GO" id="GO:0030183">
    <property type="term" value="P:B cell differentiation"/>
    <property type="evidence" value="ECO:0007669"/>
    <property type="project" value="TreeGrafter"/>
</dbReference>
<dbReference type="GO" id="GO:0009897">
    <property type="term" value="C:external side of plasma membrane"/>
    <property type="evidence" value="ECO:0007669"/>
    <property type="project" value="TreeGrafter"/>
</dbReference>
<dbReference type="SUPFAM" id="SSF48726">
    <property type="entry name" value="Immunoglobulin"/>
    <property type="match status" value="1"/>
</dbReference>
<dbReference type="Proteomes" id="UP000031443">
    <property type="component" value="Unassembled WGS sequence"/>
</dbReference>
<keyword evidence="1" id="KW-0393">Immunoglobulin domain</keyword>
<organism evidence="4 5">
    <name type="scientific">Chelonia mydas</name>
    <name type="common">Green sea-turtle</name>
    <name type="synonym">Chelonia agassizi</name>
    <dbReference type="NCBI Taxonomy" id="8469"/>
    <lineage>
        <taxon>Eukaryota</taxon>
        <taxon>Metazoa</taxon>
        <taxon>Chordata</taxon>
        <taxon>Craniata</taxon>
        <taxon>Vertebrata</taxon>
        <taxon>Euteleostomi</taxon>
        <taxon>Archelosauria</taxon>
        <taxon>Testudinata</taxon>
        <taxon>Testudines</taxon>
        <taxon>Cryptodira</taxon>
        <taxon>Durocryptodira</taxon>
        <taxon>Americhelydia</taxon>
        <taxon>Chelonioidea</taxon>
        <taxon>Cheloniidae</taxon>
        <taxon>Chelonia</taxon>
    </lineage>
</organism>
<sequence length="241" mass="25948">MRSTGCRAVRVDVALVACQGAEERVSDSSSEVSKDDAAVGVYQTPLCISAAVGMEPIMECRFPPMETSEIVYISWYKEGETLNSSDSHLLRSENLTAGSGTLKISRVQAQDAGVYVCEMGNITHSSTGNGTKLEVHVATSVGINILLLRNIVGGQLLLTLMLAVIIEHFMSGAFRISVPSMQRSIFIRVSVERNLEHCLLGMVVSAGCNSKLKHYANKLPPSGFYQVANVALLLGQLRACP</sequence>
<evidence type="ECO:0000256" key="2">
    <source>
        <dbReference type="SAM" id="Phobius"/>
    </source>
</evidence>
<evidence type="ECO:0000313" key="4">
    <source>
        <dbReference type="EMBL" id="EMP32527.1"/>
    </source>
</evidence>